<reference evidence="2" key="1">
    <citation type="journal article" date="2015" name="Genome Announc.">
        <title>Complete Genome Sequence of the Bacteriochlorophyll b-Producing Photosynthetic Bacterium Blastochloris viridis.</title>
        <authorList>
            <person name="Tsukatani Y."/>
            <person name="Hirose Y."/>
            <person name="Harada J."/>
            <person name="Misawa N."/>
            <person name="Mori K."/>
            <person name="Inoue K."/>
            <person name="Tamiaki H."/>
        </authorList>
    </citation>
    <scope>NUCLEOTIDE SEQUENCE [LARGE SCALE GENOMIC DNA]</scope>
    <source>
        <strain evidence="2">DSM 133</strain>
    </source>
</reference>
<dbReference type="EMBL" id="LN907867">
    <property type="protein sequence ID" value="CUU41816.1"/>
    <property type="molecule type" value="Genomic_DNA"/>
</dbReference>
<organism evidence="3 4">
    <name type="scientific">Blastochloris viridis</name>
    <name type="common">Rhodopseudomonas viridis</name>
    <dbReference type="NCBI Taxonomy" id="1079"/>
    <lineage>
        <taxon>Bacteria</taxon>
        <taxon>Pseudomonadati</taxon>
        <taxon>Pseudomonadota</taxon>
        <taxon>Alphaproteobacteria</taxon>
        <taxon>Hyphomicrobiales</taxon>
        <taxon>Blastochloridaceae</taxon>
        <taxon>Blastochloris</taxon>
    </lineage>
</organism>
<dbReference type="Proteomes" id="UP000065734">
    <property type="component" value="Chromosome I"/>
</dbReference>
<keyword evidence="4" id="KW-1185">Reference proteome</keyword>
<gene>
    <name evidence="2" type="ORF">BV133_3387</name>
    <name evidence="3" type="ORF">BVIRIDIS_08130</name>
</gene>
<dbReference type="RefSeq" id="WP_055036988.1">
    <property type="nucleotide sequence ID" value="NZ_AP014854.2"/>
</dbReference>
<sequence>MVRLMLGLVVTGMVAALSGAGAMAAEGVRKASLPGTAMTATEIQTFAVGVRLESVAPDGARAIVTHRADGTSVYELVRGDKKTRINGIWTVRGNQFCRRFDRPKENEICLDYRRVNDSTVAVYNVRKLIARQHRLQ</sequence>
<reference evidence="3" key="2">
    <citation type="submission" date="2015-11" db="EMBL/GenBank/DDBJ databases">
        <authorList>
            <person name="Zhang Y."/>
            <person name="Guo Z."/>
        </authorList>
    </citation>
    <scope>NUCLEOTIDE SEQUENCE</scope>
    <source>
        <strain evidence="3">1</strain>
    </source>
</reference>
<dbReference type="KEGG" id="bvr:BVIR_1368"/>
<reference evidence="4" key="3">
    <citation type="journal article" date="2016" name="Genome Announc.">
        <title>Revised genome sequence of the purple photosynthetic bacterium Blastochloris viridis.</title>
        <authorList>
            <person name="Liu L.N."/>
            <person name="Faulkner M."/>
            <person name="Liu X."/>
            <person name="Huang F."/>
            <person name="Darby A.C."/>
            <person name="Hall N."/>
        </authorList>
    </citation>
    <scope>NUCLEOTIDE SEQUENCE [LARGE SCALE GENOMIC DNA]</scope>
    <source>
        <strain evidence="4">ATCC 19567 / DSM 133 / F</strain>
    </source>
</reference>
<evidence type="ECO:0000313" key="3">
    <source>
        <dbReference type="EMBL" id="CUU41816.1"/>
    </source>
</evidence>
<dbReference type="OrthoDB" id="6371473at2"/>
<evidence type="ECO:0000313" key="2">
    <source>
        <dbReference type="EMBL" id="BAS00981.1"/>
    </source>
</evidence>
<dbReference type="EMBL" id="AP014854">
    <property type="protein sequence ID" value="BAS00981.1"/>
    <property type="molecule type" value="Genomic_DNA"/>
</dbReference>
<name>A0A0H5BFJ7_BLAVI</name>
<feature type="chain" id="PRO_5014229147" evidence="1">
    <location>
        <begin position="25"/>
        <end position="136"/>
    </location>
</feature>
<evidence type="ECO:0000256" key="1">
    <source>
        <dbReference type="SAM" id="SignalP"/>
    </source>
</evidence>
<dbReference type="AlphaFoldDB" id="A0A0H5BFJ7"/>
<protein>
    <submittedName>
        <fullName evidence="3">Uncharacterized protein</fullName>
    </submittedName>
</protein>
<accession>A0A0H5BFJ7</accession>
<proteinExistence type="predicted"/>
<evidence type="ECO:0000313" key="4">
    <source>
        <dbReference type="Proteomes" id="UP000065734"/>
    </source>
</evidence>
<feature type="signal peptide" evidence="1">
    <location>
        <begin position="1"/>
        <end position="24"/>
    </location>
</feature>
<keyword evidence="1" id="KW-0732">Signal</keyword>